<evidence type="ECO:0000313" key="2">
    <source>
        <dbReference type="EMBL" id="CAB5378116.1"/>
    </source>
</evidence>
<evidence type="ECO:0000313" key="3">
    <source>
        <dbReference type="EMBL" id="PKC60219.1"/>
    </source>
</evidence>
<dbReference type="Proteomes" id="UP000232688">
    <property type="component" value="Unassembled WGS sequence"/>
</dbReference>
<dbReference type="OrthoDB" id="10367805at2759"/>
<protein>
    <submittedName>
        <fullName evidence="3">Uncharacterized protein</fullName>
    </submittedName>
</protein>
<gene>
    <name evidence="2" type="ORF">CHRIB12_LOCUS16085</name>
    <name evidence="3" type="ORF">RhiirA1_468352</name>
</gene>
<dbReference type="VEuPathDB" id="FungiDB:RhiirA1_468352"/>
<reference evidence="2" key="3">
    <citation type="submission" date="2020-05" db="EMBL/GenBank/DDBJ databases">
        <authorList>
            <person name="Rincon C."/>
            <person name="Sanders R I."/>
            <person name="Robbins C."/>
            <person name="Chaturvedi A."/>
        </authorList>
    </citation>
    <scope>NUCLEOTIDE SEQUENCE</scope>
    <source>
        <strain evidence="2">CHB12</strain>
    </source>
</reference>
<dbReference type="EMBL" id="LLXH01001181">
    <property type="protein sequence ID" value="PKC60219.1"/>
    <property type="molecule type" value="Genomic_DNA"/>
</dbReference>
<accession>A0A2N0RAA1</accession>
<sequence length="107" mass="12706">MTNEQTSENLFHVTTASQDDNANIKSKTTRPSSFSNIVQQLTRRYQLTKCYLKFFLQTTIYDISYRKYQYLLNLILDNNQNHAQPNNSHEFYFLKVEEKNIIKSLVC</sequence>
<evidence type="ECO:0000313" key="4">
    <source>
        <dbReference type="Proteomes" id="UP000232688"/>
    </source>
</evidence>
<organism evidence="3 4">
    <name type="scientific">Rhizophagus irregularis</name>
    <dbReference type="NCBI Taxonomy" id="588596"/>
    <lineage>
        <taxon>Eukaryota</taxon>
        <taxon>Fungi</taxon>
        <taxon>Fungi incertae sedis</taxon>
        <taxon>Mucoromycota</taxon>
        <taxon>Glomeromycotina</taxon>
        <taxon>Glomeromycetes</taxon>
        <taxon>Glomerales</taxon>
        <taxon>Glomeraceae</taxon>
        <taxon>Rhizophagus</taxon>
    </lineage>
</organism>
<proteinExistence type="predicted"/>
<reference evidence="3 4" key="1">
    <citation type="submission" date="2017-10" db="EMBL/GenBank/DDBJ databases">
        <title>Extensive intraspecific genome diversity in a model arbuscular mycorrhizal fungus.</title>
        <authorList>
            <person name="Chen E.C.H."/>
            <person name="Morin E."/>
            <person name="Baudet D."/>
            <person name="Noel J."/>
            <person name="Ndikumana S."/>
            <person name="Charron P."/>
            <person name="St-Onge C."/>
            <person name="Giorgi J."/>
            <person name="Grigoriev I.V."/>
            <person name="Roux C."/>
            <person name="Martin F.M."/>
            <person name="Corradi N."/>
        </authorList>
    </citation>
    <scope>NUCLEOTIDE SEQUENCE [LARGE SCALE GENOMIC DNA]</scope>
    <source>
        <strain evidence="3 4">A1</strain>
    </source>
</reference>
<feature type="region of interest" description="Disordered" evidence="1">
    <location>
        <begin position="1"/>
        <end position="29"/>
    </location>
</feature>
<dbReference type="Proteomes" id="UP000684084">
    <property type="component" value="Unassembled WGS sequence"/>
</dbReference>
<dbReference type="AlphaFoldDB" id="A0A2N0RAA1"/>
<comment type="caution">
    <text evidence="3">The sequence shown here is derived from an EMBL/GenBank/DDBJ whole genome shotgun (WGS) entry which is preliminary data.</text>
</comment>
<evidence type="ECO:0000256" key="1">
    <source>
        <dbReference type="SAM" id="MobiDB-lite"/>
    </source>
</evidence>
<dbReference type="EMBL" id="CAGKOT010000038">
    <property type="protein sequence ID" value="CAB5378116.1"/>
    <property type="molecule type" value="Genomic_DNA"/>
</dbReference>
<name>A0A2N0RAA1_9GLOM</name>
<reference evidence="3 4" key="2">
    <citation type="submission" date="2017-10" db="EMBL/GenBank/DDBJ databases">
        <title>Genome analyses suggest a sexual origin of heterokaryosis in a supposedly ancient asexual fungus.</title>
        <authorList>
            <person name="Corradi N."/>
            <person name="Sedzielewska K."/>
            <person name="Noel J."/>
            <person name="Charron P."/>
            <person name="Farinelli L."/>
            <person name="Marton T."/>
            <person name="Kruger M."/>
            <person name="Pelin A."/>
            <person name="Brachmann A."/>
            <person name="Corradi N."/>
        </authorList>
    </citation>
    <scope>NUCLEOTIDE SEQUENCE [LARGE SCALE GENOMIC DNA]</scope>
    <source>
        <strain evidence="3 4">A1</strain>
    </source>
</reference>